<dbReference type="AlphaFoldDB" id="A0A0D1A9X2"/>
<dbReference type="InterPro" id="IPR004143">
    <property type="entry name" value="BPL_LPL_catalytic"/>
</dbReference>
<evidence type="ECO:0000313" key="10">
    <source>
        <dbReference type="Proteomes" id="UP000032279"/>
    </source>
</evidence>
<protein>
    <recommendedName>
        <fullName evidence="3">lipoate--protein ligase</fullName>
        <ecNumber evidence="3">6.3.1.20</ecNumber>
    </recommendedName>
</protein>
<comment type="pathway">
    <text evidence="1">Protein modification; protein lipoylation via exogenous pathway; protein N(6)-(lipoyl)lysine from lipoate: step 2/2.</text>
</comment>
<dbReference type="GO" id="GO:0005737">
    <property type="term" value="C:cytoplasm"/>
    <property type="evidence" value="ECO:0007669"/>
    <property type="project" value="TreeGrafter"/>
</dbReference>
<dbReference type="SUPFAM" id="SSF82649">
    <property type="entry name" value="SufE/NifU"/>
    <property type="match status" value="1"/>
</dbReference>
<evidence type="ECO:0000259" key="8">
    <source>
        <dbReference type="PROSITE" id="PS51733"/>
    </source>
</evidence>
<comment type="caution">
    <text evidence="9">The sequence shown here is derived from an EMBL/GenBank/DDBJ whole genome shotgun (WGS) entry which is preliminary data.</text>
</comment>
<evidence type="ECO:0000256" key="2">
    <source>
        <dbReference type="ARBA" id="ARBA00005124"/>
    </source>
</evidence>
<dbReference type="CDD" id="cd16443">
    <property type="entry name" value="LplA"/>
    <property type="match status" value="1"/>
</dbReference>
<dbReference type="PANTHER" id="PTHR12561:SF3">
    <property type="entry name" value="LIPOYLTRANSFERASE 1, MITOCHONDRIAL"/>
    <property type="match status" value="1"/>
</dbReference>
<keyword evidence="5" id="KW-0547">Nucleotide-binding</keyword>
<sequence length="338" mass="38325">MKYLTSDSTDIRYNLALETYLMEHADLSEPILYFYINSPCIILGRYQNAYEEINQQYVQDHNIIITRRTSGGGAVFDDLGNVSFSFITKDDGDSVGNFGRFTEPVLEALHKMGATGAQLSGRNDLQIDGKKFSGNAMHAQDGRLFAHGTLMYDVDLTQIEHALNVPQDKIASKGIKSVHSRVTNLKPYFEPQFQQLTIQQFRDALAQQILALADLKQAKRYLIDETTRHGVQALLDQYYHNWDWVYGKSPAFELQHRAHFDAGTVDYRLNVENGKIAQIKIYGDFFGQGPIHDVEKQLIGVRFERQAIKAIFDEINVSFYFGKISAIKLVNLLIAQGS</sequence>
<dbReference type="Gene3D" id="3.30.390.50">
    <property type="entry name" value="CO dehydrogenase flavoprotein, C-terminal domain"/>
    <property type="match status" value="1"/>
</dbReference>
<dbReference type="Gene3D" id="3.30.930.10">
    <property type="entry name" value="Bira Bifunctional Protein, Domain 2"/>
    <property type="match status" value="1"/>
</dbReference>
<gene>
    <name evidence="9" type="primary">lplA</name>
    <name evidence="9" type="ORF">WDC_0838</name>
</gene>
<dbReference type="OrthoDB" id="9788148at2"/>
<feature type="domain" description="BPL/LPL catalytic" evidence="8">
    <location>
        <begin position="26"/>
        <end position="209"/>
    </location>
</feature>
<evidence type="ECO:0000256" key="7">
    <source>
        <dbReference type="ARBA" id="ARBA00048037"/>
    </source>
</evidence>
<evidence type="ECO:0000256" key="6">
    <source>
        <dbReference type="ARBA" id="ARBA00022840"/>
    </source>
</evidence>
<dbReference type="GO" id="GO:0017118">
    <property type="term" value="F:lipoyltransferase activity"/>
    <property type="evidence" value="ECO:0007669"/>
    <property type="project" value="TreeGrafter"/>
</dbReference>
<evidence type="ECO:0000313" key="9">
    <source>
        <dbReference type="EMBL" id="KIS03536.1"/>
    </source>
</evidence>
<evidence type="ECO:0000256" key="3">
    <source>
        <dbReference type="ARBA" id="ARBA00012367"/>
    </source>
</evidence>
<name>A0A0D1A9X2_9LACO</name>
<dbReference type="UniPathway" id="UPA00537">
    <property type="reaction ID" value="UER00594"/>
</dbReference>
<keyword evidence="10" id="KW-1185">Reference proteome</keyword>
<organism evidence="9 10">
    <name type="scientific">Paucilactobacillus wasatchensis</name>
    <dbReference type="NCBI Taxonomy" id="1335616"/>
    <lineage>
        <taxon>Bacteria</taxon>
        <taxon>Bacillati</taxon>
        <taxon>Bacillota</taxon>
        <taxon>Bacilli</taxon>
        <taxon>Lactobacillales</taxon>
        <taxon>Lactobacillaceae</taxon>
        <taxon>Paucilactobacillus</taxon>
    </lineage>
</organism>
<dbReference type="InterPro" id="IPR004562">
    <property type="entry name" value="LipoylTrfase_LipoateP_Ligase"/>
</dbReference>
<dbReference type="NCBIfam" id="TIGR00545">
    <property type="entry name" value="lipoyltrans"/>
    <property type="match status" value="1"/>
</dbReference>
<dbReference type="STRING" id="1335616.WDC_0838"/>
<accession>A0A0D1A9X2</accession>
<proteinExistence type="predicted"/>
<evidence type="ECO:0000256" key="4">
    <source>
        <dbReference type="ARBA" id="ARBA00022598"/>
    </source>
</evidence>
<keyword evidence="4 9" id="KW-0436">Ligase</keyword>
<dbReference type="Pfam" id="PF10437">
    <property type="entry name" value="Lip_prot_lig_C"/>
    <property type="match status" value="1"/>
</dbReference>
<dbReference type="SUPFAM" id="SSF55681">
    <property type="entry name" value="Class II aaRS and biotin synthetases"/>
    <property type="match status" value="1"/>
</dbReference>
<dbReference type="GO" id="GO:0005524">
    <property type="term" value="F:ATP binding"/>
    <property type="evidence" value="ECO:0007669"/>
    <property type="project" value="UniProtKB-KW"/>
</dbReference>
<dbReference type="InterPro" id="IPR019491">
    <property type="entry name" value="Lipoate_protein_ligase_C"/>
</dbReference>
<dbReference type="RefSeq" id="WP_044010537.1">
    <property type="nucleotide sequence ID" value="NZ_AWTT01000016.1"/>
</dbReference>
<evidence type="ECO:0000256" key="5">
    <source>
        <dbReference type="ARBA" id="ARBA00022741"/>
    </source>
</evidence>
<dbReference type="FunFam" id="3.30.930.10:FF:000072">
    <property type="entry name" value="Lipoate--protein ligase"/>
    <property type="match status" value="1"/>
</dbReference>
<reference evidence="9 10" key="1">
    <citation type="submission" date="2013-08" db="EMBL/GenBank/DDBJ databases">
        <title>Lactobacillus wasatchii sp. WDC04, a late gas producing bacteria isolated from aged chedder cheese.</title>
        <authorList>
            <person name="Oberg C.J."/>
            <person name="Culumber M."/>
            <person name="McMahon D.J."/>
            <person name="Broadbent J.R."/>
            <person name="Oberg T.S."/>
            <person name="Ortaki F."/>
        </authorList>
    </citation>
    <scope>NUCLEOTIDE SEQUENCE [LARGE SCALE GENOMIC DNA]</scope>
    <source>
        <strain evidence="9 10">WDC04</strain>
    </source>
</reference>
<dbReference type="PANTHER" id="PTHR12561">
    <property type="entry name" value="LIPOATE-PROTEIN LIGASE"/>
    <property type="match status" value="1"/>
</dbReference>
<dbReference type="GO" id="GO:0016979">
    <property type="term" value="F:lipoate-protein ligase activity"/>
    <property type="evidence" value="ECO:0007669"/>
    <property type="project" value="UniProtKB-EC"/>
</dbReference>
<dbReference type="Proteomes" id="UP000032279">
    <property type="component" value="Unassembled WGS sequence"/>
</dbReference>
<dbReference type="EC" id="6.3.1.20" evidence="3"/>
<dbReference type="PROSITE" id="PS51733">
    <property type="entry name" value="BPL_LPL_CATALYTIC"/>
    <property type="match status" value="1"/>
</dbReference>
<evidence type="ECO:0000256" key="1">
    <source>
        <dbReference type="ARBA" id="ARBA00005085"/>
    </source>
</evidence>
<dbReference type="GO" id="GO:0009249">
    <property type="term" value="P:protein lipoylation"/>
    <property type="evidence" value="ECO:0007669"/>
    <property type="project" value="InterPro"/>
</dbReference>
<comment type="pathway">
    <text evidence="2">Protein modification; protein lipoylation via exogenous pathway; protein N(6)-(lipoyl)lysine from lipoate: step 1/2.</text>
</comment>
<comment type="catalytic activity">
    <reaction evidence="7">
        <text>L-lysyl-[lipoyl-carrier protein] + (R)-lipoate + ATP = N(6)-[(R)-lipoyl]-L-lysyl-[lipoyl-carrier protein] + AMP + diphosphate + H(+)</text>
        <dbReference type="Rhea" id="RHEA:49288"/>
        <dbReference type="Rhea" id="RHEA-COMP:10500"/>
        <dbReference type="Rhea" id="RHEA-COMP:10502"/>
        <dbReference type="ChEBI" id="CHEBI:15378"/>
        <dbReference type="ChEBI" id="CHEBI:29969"/>
        <dbReference type="ChEBI" id="CHEBI:30616"/>
        <dbReference type="ChEBI" id="CHEBI:33019"/>
        <dbReference type="ChEBI" id="CHEBI:83088"/>
        <dbReference type="ChEBI" id="CHEBI:83099"/>
        <dbReference type="ChEBI" id="CHEBI:456215"/>
        <dbReference type="EC" id="6.3.1.20"/>
    </reaction>
</comment>
<dbReference type="PATRIC" id="fig|1335616.4.peg.838"/>
<dbReference type="InterPro" id="IPR045864">
    <property type="entry name" value="aa-tRNA-synth_II/BPL/LPL"/>
</dbReference>
<dbReference type="EMBL" id="AWTT01000016">
    <property type="protein sequence ID" value="KIS03536.1"/>
    <property type="molecule type" value="Genomic_DNA"/>
</dbReference>
<dbReference type="Pfam" id="PF21948">
    <property type="entry name" value="LplA-B_cat"/>
    <property type="match status" value="1"/>
</dbReference>
<keyword evidence="6" id="KW-0067">ATP-binding</keyword>